<dbReference type="SUPFAM" id="SSF109604">
    <property type="entry name" value="HD-domain/PDEase-like"/>
    <property type="match status" value="1"/>
</dbReference>
<protein>
    <recommendedName>
        <fullName evidence="3">HD-GYP domain-containing protein</fullName>
    </recommendedName>
</protein>
<keyword evidence="2" id="KW-1133">Transmembrane helix</keyword>
<feature type="domain" description="HD-GYP" evidence="3">
    <location>
        <begin position="309"/>
        <end position="509"/>
    </location>
</feature>
<dbReference type="EMBL" id="JMFG01000020">
    <property type="protein sequence ID" value="KDA53660.1"/>
    <property type="molecule type" value="Genomic_DNA"/>
</dbReference>
<keyword evidence="5" id="KW-1185">Reference proteome</keyword>
<dbReference type="PROSITE" id="PS51832">
    <property type="entry name" value="HD_GYP"/>
    <property type="match status" value="1"/>
</dbReference>
<sequence>MGGWVKRGLPFVAVGLTWALLNRLAGLFEFMPGVSFFFPAAAVTAVGAAWVGPWGALAVWMGNFLFPWGAAVGPVRTGLFGLPEVLFYLVMVAALKQAEGQSQHKLVRVVGQGVVLGTLASASVGTLLLALLPPPSLEGLPIRLPLAFVSWWFSDLTAACTLGLAGIVLVRPQAVLALEEQAHFRTWQRPRVWAPVLFGAMGAALVVGLLTSMAHAKPHWFALLFLPALAVAAFRGGTGAALVTNGLIAALHLLLVVGFDRSQVQRVTVELGTAYGYVLVFTAMAWLLGSQAAANRSLLRQVRQQSLALEEALEQIVLLLAQALEAKERGSRGHAQRVAELSVKVGESLGLSYDELKVLRRAALLHDVGKVAVGEAVLNQPVELEPEGRDFLRKQLAQGVASLRRVELLGDVMAVVEAVNERWDGKTTGDYPGRLGLSGEAIPLAARIIAAVRAYDAMTHPKPWRPARTREEAVAELWRCSGSQFDPQVVRALTEILGQRWDVEADRLAG</sequence>
<evidence type="ECO:0000259" key="3">
    <source>
        <dbReference type="PROSITE" id="PS51832"/>
    </source>
</evidence>
<feature type="transmembrane region" description="Helical" evidence="2">
    <location>
        <begin position="151"/>
        <end position="171"/>
    </location>
</feature>
<evidence type="ECO:0000313" key="4">
    <source>
        <dbReference type="EMBL" id="KDA53660.1"/>
    </source>
</evidence>
<dbReference type="Pfam" id="PF13487">
    <property type="entry name" value="HD_5"/>
    <property type="match status" value="1"/>
</dbReference>
<gene>
    <name evidence="4" type="ORF">EG19_05530</name>
</gene>
<organism evidence="4 5">
    <name type="scientific">Thermoanaerobaculum aquaticum</name>
    <dbReference type="NCBI Taxonomy" id="1312852"/>
    <lineage>
        <taxon>Bacteria</taxon>
        <taxon>Pseudomonadati</taxon>
        <taxon>Acidobacteriota</taxon>
        <taxon>Thermoanaerobaculia</taxon>
        <taxon>Thermoanaerobaculales</taxon>
        <taxon>Thermoanaerobaculaceae</taxon>
        <taxon>Thermoanaerobaculum</taxon>
    </lineage>
</organism>
<dbReference type="InterPro" id="IPR037522">
    <property type="entry name" value="HD_GYP_dom"/>
</dbReference>
<dbReference type="InterPro" id="IPR003607">
    <property type="entry name" value="HD/PDEase_dom"/>
</dbReference>
<feature type="transmembrane region" description="Helical" evidence="2">
    <location>
        <begin position="274"/>
        <end position="294"/>
    </location>
</feature>
<accession>A0A062XYR9</accession>
<evidence type="ECO:0000256" key="1">
    <source>
        <dbReference type="SAM" id="Coils"/>
    </source>
</evidence>
<dbReference type="PANTHER" id="PTHR45228">
    <property type="entry name" value="CYCLIC DI-GMP PHOSPHODIESTERASE TM_0186-RELATED"/>
    <property type="match status" value="1"/>
</dbReference>
<dbReference type="InterPro" id="IPR052020">
    <property type="entry name" value="Cyclic_di-GMP/3'3'-cGAMP_PDE"/>
</dbReference>
<feature type="transmembrane region" description="Helical" evidence="2">
    <location>
        <begin position="192"/>
        <end position="212"/>
    </location>
</feature>
<dbReference type="STRING" id="1312852.EG19_05530"/>
<feature type="coiled-coil region" evidence="1">
    <location>
        <begin position="295"/>
        <end position="329"/>
    </location>
</feature>
<keyword evidence="2" id="KW-0472">Membrane</keyword>
<feature type="transmembrane region" description="Helical" evidence="2">
    <location>
        <begin position="77"/>
        <end position="95"/>
    </location>
</feature>
<comment type="caution">
    <text evidence="4">The sequence shown here is derived from an EMBL/GenBank/DDBJ whole genome shotgun (WGS) entry which is preliminary data.</text>
</comment>
<dbReference type="Gene3D" id="1.10.3210.10">
    <property type="entry name" value="Hypothetical protein af1432"/>
    <property type="match status" value="1"/>
</dbReference>
<reference evidence="4 5" key="1">
    <citation type="submission" date="2014-04" db="EMBL/GenBank/DDBJ databases">
        <title>The Genome Sequence of Thermoanaerobaculum aquaticum MP-01, The First Cultivated Group 23 Acidobacterium.</title>
        <authorList>
            <person name="Stamps B.W."/>
            <person name="Losey N.A."/>
            <person name="Lawson P.A."/>
            <person name="Stevenson B.S."/>
        </authorList>
    </citation>
    <scope>NUCLEOTIDE SEQUENCE [LARGE SCALE GENOMIC DNA]</scope>
    <source>
        <strain evidence="4 5">MP-01</strain>
    </source>
</reference>
<keyword evidence="1" id="KW-0175">Coiled coil</keyword>
<dbReference type="PANTHER" id="PTHR45228:SF4">
    <property type="entry name" value="LIPOPROTEIN"/>
    <property type="match status" value="1"/>
</dbReference>
<feature type="transmembrane region" description="Helical" evidence="2">
    <location>
        <begin position="241"/>
        <end position="259"/>
    </location>
</feature>
<proteinExistence type="predicted"/>
<name>A0A062XYR9_9BACT</name>
<feature type="transmembrane region" description="Helical" evidence="2">
    <location>
        <begin position="6"/>
        <end position="24"/>
    </location>
</feature>
<dbReference type="SMART" id="SM00471">
    <property type="entry name" value="HDc"/>
    <property type="match status" value="1"/>
</dbReference>
<feature type="transmembrane region" description="Helical" evidence="2">
    <location>
        <begin position="36"/>
        <end position="57"/>
    </location>
</feature>
<evidence type="ECO:0000256" key="2">
    <source>
        <dbReference type="SAM" id="Phobius"/>
    </source>
</evidence>
<evidence type="ECO:0000313" key="5">
    <source>
        <dbReference type="Proteomes" id="UP000027284"/>
    </source>
</evidence>
<keyword evidence="2" id="KW-0812">Transmembrane</keyword>
<feature type="transmembrane region" description="Helical" evidence="2">
    <location>
        <begin position="107"/>
        <end position="131"/>
    </location>
</feature>
<dbReference type="AlphaFoldDB" id="A0A062XYR9"/>
<dbReference type="Proteomes" id="UP000027284">
    <property type="component" value="Unassembled WGS sequence"/>
</dbReference>
<dbReference type="CDD" id="cd00077">
    <property type="entry name" value="HDc"/>
    <property type="match status" value="1"/>
</dbReference>